<dbReference type="AlphaFoldDB" id="A0A1S3VUJ6"/>
<name>A0A1S3VUJ6_VIGRR</name>
<dbReference type="OrthoDB" id="1918246at2759"/>
<dbReference type="GeneID" id="106778409"/>
<proteinExistence type="predicted"/>
<dbReference type="PANTHER" id="PTHR31973:SF187">
    <property type="entry name" value="MUTATOR TRANSPOSASE MUDRA PROTEIN"/>
    <property type="match status" value="1"/>
</dbReference>
<dbReference type="PROSITE" id="PS50966">
    <property type="entry name" value="ZF_SWIM"/>
    <property type="match status" value="1"/>
</dbReference>
<dbReference type="Pfam" id="PF04434">
    <property type="entry name" value="SWIM"/>
    <property type="match status" value="1"/>
</dbReference>
<dbReference type="InterPro" id="IPR018289">
    <property type="entry name" value="MULE_transposase_dom"/>
</dbReference>
<evidence type="ECO:0000313" key="6">
    <source>
        <dbReference type="Proteomes" id="UP000087766"/>
    </source>
</evidence>
<dbReference type="Proteomes" id="UP000087766">
    <property type="component" value="Unplaced"/>
</dbReference>
<evidence type="ECO:0000256" key="2">
    <source>
        <dbReference type="ARBA" id="ARBA00022771"/>
    </source>
</evidence>
<evidence type="ECO:0000256" key="4">
    <source>
        <dbReference type="PROSITE-ProRule" id="PRU00325"/>
    </source>
</evidence>
<dbReference type="GO" id="GO:0008270">
    <property type="term" value="F:zinc ion binding"/>
    <property type="evidence" value="ECO:0007669"/>
    <property type="project" value="UniProtKB-KW"/>
</dbReference>
<dbReference type="InterPro" id="IPR007527">
    <property type="entry name" value="Znf_SWIM"/>
</dbReference>
<protein>
    <submittedName>
        <fullName evidence="7">Uncharacterized protein LOC106778409</fullName>
    </submittedName>
</protein>
<keyword evidence="2 4" id="KW-0863">Zinc-finger</keyword>
<evidence type="ECO:0000259" key="5">
    <source>
        <dbReference type="PROSITE" id="PS50966"/>
    </source>
</evidence>
<feature type="domain" description="SWIM-type" evidence="5">
    <location>
        <begin position="319"/>
        <end position="351"/>
    </location>
</feature>
<dbReference type="SMART" id="SM00575">
    <property type="entry name" value="ZnF_PMZ"/>
    <property type="match status" value="1"/>
</dbReference>
<dbReference type="RefSeq" id="XP_014521852.1">
    <property type="nucleotide sequence ID" value="XM_014666366.1"/>
</dbReference>
<reference evidence="7" key="1">
    <citation type="submission" date="2025-08" db="UniProtKB">
        <authorList>
            <consortium name="RefSeq"/>
        </authorList>
    </citation>
    <scope>IDENTIFICATION</scope>
    <source>
        <tissue evidence="7">Leaf</tissue>
    </source>
</reference>
<dbReference type="KEGG" id="vra:106778409"/>
<keyword evidence="1" id="KW-0479">Metal-binding</keyword>
<dbReference type="InterPro" id="IPR006564">
    <property type="entry name" value="Znf_PMZ"/>
</dbReference>
<dbReference type="Pfam" id="PF10551">
    <property type="entry name" value="MULE"/>
    <property type="match status" value="1"/>
</dbReference>
<keyword evidence="3" id="KW-0862">Zinc</keyword>
<organism evidence="6 7">
    <name type="scientific">Vigna radiata var. radiata</name>
    <name type="common">Mung bean</name>
    <name type="synonym">Phaseolus aureus</name>
    <dbReference type="NCBI Taxonomy" id="3916"/>
    <lineage>
        <taxon>Eukaryota</taxon>
        <taxon>Viridiplantae</taxon>
        <taxon>Streptophyta</taxon>
        <taxon>Embryophyta</taxon>
        <taxon>Tracheophyta</taxon>
        <taxon>Spermatophyta</taxon>
        <taxon>Magnoliopsida</taxon>
        <taxon>eudicotyledons</taxon>
        <taxon>Gunneridae</taxon>
        <taxon>Pentapetalae</taxon>
        <taxon>rosids</taxon>
        <taxon>fabids</taxon>
        <taxon>Fabales</taxon>
        <taxon>Fabaceae</taxon>
        <taxon>Papilionoideae</taxon>
        <taxon>50 kb inversion clade</taxon>
        <taxon>NPAAA clade</taxon>
        <taxon>indigoferoid/millettioid clade</taxon>
        <taxon>Phaseoleae</taxon>
        <taxon>Vigna</taxon>
    </lineage>
</organism>
<keyword evidence="6" id="KW-1185">Reference proteome</keyword>
<accession>A0A1S3VUJ6</accession>
<evidence type="ECO:0000256" key="1">
    <source>
        <dbReference type="ARBA" id="ARBA00022723"/>
    </source>
</evidence>
<evidence type="ECO:0000256" key="3">
    <source>
        <dbReference type="ARBA" id="ARBA00022833"/>
    </source>
</evidence>
<sequence>MAFRARAMTKDKIEGSFHEQYRRLYDYGHELLKTNPGSTVQIKVDNINGEVIFQRFYACLKACKDNFVSCRPIVGLDGCFLKTKYGGELLTTVGRDGNEQMLPIAYAVVEVENKESWTWFLELLIEDLGGKDVCAGITFISDQQKGLLAAFQDLLPGVEQRFCVRHLYSNFRKTFPGKNLKCLMWRAAIATHPQQWEAEMRNIKVINVEAFKYLLSIPPRFTPRSQCDTLVNNMSEAFNSVLVDSRSKPIISMLEDIRVYIMKRWGANKTKMTQYHASICPKVWNKFQKESSLGRYWLPRWSREKLFEVIHISEFGHQFVVNVDTMDCTCRKWEITGIPCTHAITLMKFLNINAKDYISH</sequence>
<gene>
    <name evidence="7" type="primary">LOC106778409</name>
</gene>
<evidence type="ECO:0000313" key="7">
    <source>
        <dbReference type="RefSeq" id="XP_014521852.1"/>
    </source>
</evidence>
<dbReference type="PANTHER" id="PTHR31973">
    <property type="entry name" value="POLYPROTEIN, PUTATIVE-RELATED"/>
    <property type="match status" value="1"/>
</dbReference>